<evidence type="ECO:0000256" key="16">
    <source>
        <dbReference type="ARBA" id="ARBA00080935"/>
    </source>
</evidence>
<keyword evidence="11" id="KW-0832">Ubl conjugation</keyword>
<dbReference type="FunFam" id="3.10.20.90:FF:000166">
    <property type="entry name" value="serine/threonine-protein kinase WNK3 isoform X1"/>
    <property type="match status" value="1"/>
</dbReference>
<gene>
    <name evidence="21" type="ORF">D623_10008201</name>
</gene>
<evidence type="ECO:0000313" key="21">
    <source>
        <dbReference type="EMBL" id="EPQ04394.1"/>
    </source>
</evidence>
<dbReference type="GO" id="GO:1904062">
    <property type="term" value="P:regulation of monoatomic cation transmembrane transport"/>
    <property type="evidence" value="ECO:0007669"/>
    <property type="project" value="UniProtKB-ARBA"/>
</dbReference>
<name>S7MJC0_MYOBR</name>
<sequence length="1823" mass="199941">MATDSGEPASTEDSEKPDGVSLENRVHQMAATLTVEARLKENDSTISAGGETVERKRFFRKSVDDKVIDSSSKDERTKATTEIPGGEKLPANVLRGEKEVKFSQCSKATSESSKDCLKEKNEKEMEEEAEMKAVATSPSGRFLKFDIELGRGAFKTVYKGLDTETWVEVAWCELQDRKLTKAEQQRFKEEAEMLKGLQHPNIVRFYDSWESTLKGKKCIVLVTELMTSGTLKTYLKRFKVMKPKVLRSWCRQILKGLQFLHTRTPPIIHRDLKCDNIFITGPTGSVKIGDLGLATLMRTSFAKSVIGTPEFMAPEMYEEHYDESVDVYAFGMCMLEMATSEYPYSECQNAAQIYRKGIKPASFNKVTDPEVKEIIEGCIRQNKSERLSIKNLLNHAFFAEDTGLRVELAEEDDCSNSSLALRLWVEDPKKLKGKHKDNEAIEFSFNLEKDTPEEVAYEMVKSGFFHESDSKAVAKSIRDRVTLIKKTREKKPAGSLEERRDSQCKSVGSVLPPPQNTTLPPAPAQHTAAECEETEVDQQVRQQLLQRQPQQQCSSVTGDNLSESGAGSVTHSDASQPSTGYSSDQMMGSQMVSSIPQAEMNVPGKIYPPQQLVGHYQQISGKQPQLAQPQILPLAQGQSTVLPVHVLGPPVSQPLVSPLTVQKVSQTKPVSQPAAAEQQAVLLKPDLVRSLQHDVAAVKENNNTPDNPSGNGKQDRIKQRRVSCPRPEKGTKFQLTVLQVSTSGDNMVECQLETHNNKMVTFKFDVDGDAPEDIADYMVEDNFVLDSEKEKFVEELRTIVGQAQEILHVHSAAERATGVDSVAVEPNSGQTGSSEQAQINSASTQTSNESAPQSSPVGRWRFCINQTIRNREAQSPPSLQQSISTVPGLYPLSSPRKTNNKEMSQDTLLTLENNPCQRALFTSQSEHKDVVDGKISECASVETKQSAVLYQVEDDRQRMAPVVSSSAYTATSVCTVPVKCEGPTNQAGTFLPVLPCHQAATQANVLTAPSGESTQIAGNSLKTSAFISDQRPQSLSVQQPTVDAEFISQEGEKTTVNTEASSPKKVIPTQTPGLEPSTLLPTTVLESDGERPPKMEFADNRIKTLDEKLRNLLYQEHSMTSIYPDSQKDTQSIDSPFSSCAEDTLSCPVPEVIAISHCGIQDSPAQSPSFQQTGSKVLSNVAASQPANMSVFKRDLNEITSVPSELCLHEMSPDASLPGDPEAHPAAVPSGGATRLHTGGGYFGLSFTCPSLKNPISKKSWTRKLKSWAYRLRQSTSFFKRSKVRQVETDDVISTVAPDPIPLAVESTANSRPLSRCKSMSGSFQRGRFQVITIPQQQSEKVTCTGIQHGSAFNDMPSHSSEEAPAFTETAKAQVVEIEPAMHSPETVFSPQNLEALHETFPEVKPIPKPGDSSSFSTAGETDGSSITPEKELEENSATGNSMQSGSELLLTGRERLTVEKQLCSDGEFSATLTDTGNSVADSHPESDQCLPLQEEKACAQTENSLFYSPSSPMSSDDESEIEDEDLKVELQKLREKHIQEVINLQTQQNKELQELYDRLRAIKDSKLQSSVVSLPSASPPRRPRSLRSKFRSRPQSLTQVDSDSAAAESIEERERETEEHEHERHTDWLPLAPSQIRAGDGAGNRDPLCAESNTASSQQSPASKKGMFTDDLHKLVDDWTKETVGNSLIKPSLNQLKQSQHKLETDNWNKVHENTPSALGYTPTWISSLPQIRGAVPTSSPQGLPLPSYPGPLPSYGVSHVCQYNAVGGPGYPVQWVGIPGPAQQPVVIPTQPGPPFQPGMNLPAFSSSSVQNPSTNPPGPK</sequence>
<dbReference type="Pfam" id="PF00069">
    <property type="entry name" value="Pkinase"/>
    <property type="match status" value="1"/>
</dbReference>
<protein>
    <recommendedName>
        <fullName evidence="15">Serine/threonine-protein kinase WNK3</fullName>
        <ecNumber evidence="3">2.7.11.1</ecNumber>
    </recommendedName>
    <alternativeName>
        <fullName evidence="16">Protein kinase lysine-deficient 3</fullName>
    </alternativeName>
    <alternativeName>
        <fullName evidence="17">Protein kinase with no lysine 3</fullName>
    </alternativeName>
</protein>
<dbReference type="FunFam" id="3.30.200.20:FF:000494">
    <property type="entry name" value="serine/threonine-protein kinase WNK2 isoform X2"/>
    <property type="match status" value="1"/>
</dbReference>
<evidence type="ECO:0000256" key="19">
    <source>
        <dbReference type="SAM" id="MobiDB-lite"/>
    </source>
</evidence>
<dbReference type="eggNOG" id="KOG0584">
    <property type="taxonomic scope" value="Eukaryota"/>
</dbReference>
<evidence type="ECO:0000256" key="4">
    <source>
        <dbReference type="ARBA" id="ARBA00022490"/>
    </source>
</evidence>
<comment type="catalytic activity">
    <reaction evidence="12">
        <text>L-threonyl-[protein] + ATP = O-phospho-L-threonyl-[protein] + ADP + H(+)</text>
        <dbReference type="Rhea" id="RHEA:46608"/>
        <dbReference type="Rhea" id="RHEA-COMP:11060"/>
        <dbReference type="Rhea" id="RHEA-COMP:11605"/>
        <dbReference type="ChEBI" id="CHEBI:15378"/>
        <dbReference type="ChEBI" id="CHEBI:30013"/>
        <dbReference type="ChEBI" id="CHEBI:30616"/>
        <dbReference type="ChEBI" id="CHEBI:61977"/>
        <dbReference type="ChEBI" id="CHEBI:456216"/>
        <dbReference type="EC" id="2.7.11.1"/>
    </reaction>
</comment>
<evidence type="ECO:0000256" key="9">
    <source>
        <dbReference type="ARBA" id="ARBA00022777"/>
    </source>
</evidence>
<dbReference type="InterPro" id="IPR056865">
    <property type="entry name" value="CCTL2_WNK"/>
</dbReference>
<reference evidence="21 22" key="1">
    <citation type="journal article" date="2013" name="Nat. Commun.">
        <title>Genome analysis reveals insights into physiology and longevity of the Brandt's bat Myotis brandtii.</title>
        <authorList>
            <person name="Seim I."/>
            <person name="Fang X."/>
            <person name="Xiong Z."/>
            <person name="Lobanov A.V."/>
            <person name="Huang Z."/>
            <person name="Ma S."/>
            <person name="Feng Y."/>
            <person name="Turanov A.A."/>
            <person name="Zhu Y."/>
            <person name="Lenz T.L."/>
            <person name="Gerashchenko M.V."/>
            <person name="Fan D."/>
            <person name="Hee Yim S."/>
            <person name="Yao X."/>
            <person name="Jordan D."/>
            <person name="Xiong Y."/>
            <person name="Ma Y."/>
            <person name="Lyapunov A.N."/>
            <person name="Chen G."/>
            <person name="Kulakova O.I."/>
            <person name="Sun Y."/>
            <person name="Lee S.G."/>
            <person name="Bronson R.T."/>
            <person name="Moskalev A.A."/>
            <person name="Sunyaev S.R."/>
            <person name="Zhang G."/>
            <person name="Krogh A."/>
            <person name="Wang J."/>
            <person name="Gladyshev V.N."/>
        </authorList>
    </citation>
    <scope>NUCLEOTIDE SEQUENCE [LARGE SCALE GENOMIC DNA]</scope>
</reference>
<feature type="region of interest" description="Disordered" evidence="19">
    <location>
        <begin position="485"/>
        <end position="587"/>
    </location>
</feature>
<evidence type="ECO:0000256" key="13">
    <source>
        <dbReference type="ARBA" id="ARBA00048679"/>
    </source>
</evidence>
<feature type="compositionally biased region" description="Basic and acidic residues" evidence="19">
    <location>
        <begin position="1611"/>
        <end position="1628"/>
    </location>
</feature>
<keyword evidence="7" id="KW-0808">Transferase</keyword>
<feature type="region of interest" description="Disordered" evidence="19">
    <location>
        <begin position="1"/>
        <end position="23"/>
    </location>
</feature>
<feature type="compositionally biased region" description="Polar residues" evidence="19">
    <location>
        <begin position="700"/>
        <end position="712"/>
    </location>
</feature>
<dbReference type="Gene3D" id="1.10.510.10">
    <property type="entry name" value="Transferase(Phosphotransferase) domain 1"/>
    <property type="match status" value="1"/>
</dbReference>
<dbReference type="GO" id="GO:0006884">
    <property type="term" value="P:cell volume homeostasis"/>
    <property type="evidence" value="ECO:0007669"/>
    <property type="project" value="UniProtKB-ARBA"/>
</dbReference>
<dbReference type="InterPro" id="IPR000719">
    <property type="entry name" value="Prot_kinase_dom"/>
</dbReference>
<evidence type="ECO:0000256" key="17">
    <source>
        <dbReference type="ARBA" id="ARBA00083534"/>
    </source>
</evidence>
<dbReference type="InterPro" id="IPR011009">
    <property type="entry name" value="Kinase-like_dom_sf"/>
</dbReference>
<keyword evidence="10" id="KW-0067">ATP-binding</keyword>
<evidence type="ECO:0000256" key="5">
    <source>
        <dbReference type="ARBA" id="ARBA00022527"/>
    </source>
</evidence>
<feature type="compositionally biased region" description="Polar residues" evidence="19">
    <location>
        <begin position="1652"/>
        <end position="1663"/>
    </location>
</feature>
<accession>S7MJC0</accession>
<feature type="compositionally biased region" description="Basic and acidic residues" evidence="19">
    <location>
        <begin position="490"/>
        <end position="503"/>
    </location>
</feature>
<evidence type="ECO:0000256" key="6">
    <source>
        <dbReference type="ARBA" id="ARBA00022553"/>
    </source>
</evidence>
<feature type="coiled-coil region" evidence="18">
    <location>
        <begin position="1528"/>
        <end position="1563"/>
    </location>
</feature>
<feature type="compositionally biased region" description="Polar residues" evidence="19">
    <location>
        <begin position="1412"/>
        <end position="1428"/>
    </location>
</feature>
<feature type="compositionally biased region" description="Basic and acidic residues" evidence="19">
    <location>
        <begin position="67"/>
        <end position="79"/>
    </location>
</feature>
<evidence type="ECO:0000256" key="8">
    <source>
        <dbReference type="ARBA" id="ARBA00022741"/>
    </source>
</evidence>
<dbReference type="FunFam" id="3.10.20.90:FF:000007">
    <property type="entry name" value="Serine/threonine-protein kinase WNK1 isoform 1"/>
    <property type="match status" value="1"/>
</dbReference>
<feature type="compositionally biased region" description="Polar residues" evidence="19">
    <location>
        <begin position="553"/>
        <end position="587"/>
    </location>
</feature>
<evidence type="ECO:0000259" key="20">
    <source>
        <dbReference type="PROSITE" id="PS50011"/>
    </source>
</evidence>
<keyword evidence="4" id="KW-0963">Cytoplasm</keyword>
<comment type="cofactor">
    <cofactor evidence="1">
        <name>Mg(2+)</name>
        <dbReference type="ChEBI" id="CHEBI:18420"/>
    </cofactor>
</comment>
<keyword evidence="9 21" id="KW-0418">Kinase</keyword>
<keyword evidence="18" id="KW-0175">Coiled coil</keyword>
<feature type="compositionally biased region" description="Basic residues" evidence="19">
    <location>
        <begin position="1582"/>
        <end position="1593"/>
    </location>
</feature>
<proteinExistence type="predicted"/>
<feature type="compositionally biased region" description="Low complexity" evidence="19">
    <location>
        <begin position="539"/>
        <end position="552"/>
    </location>
</feature>
<dbReference type="InterPro" id="IPR024678">
    <property type="entry name" value="Kinase_OSR1/WNK_CCT"/>
</dbReference>
<dbReference type="EC" id="2.7.11.1" evidence="3"/>
<dbReference type="InterPro" id="IPR008271">
    <property type="entry name" value="Ser/Thr_kinase_AS"/>
</dbReference>
<dbReference type="Gene3D" id="3.10.20.90">
    <property type="entry name" value="Phosphatidylinositol 3-kinase Catalytic Subunit, Chain A, domain 1"/>
    <property type="match status" value="2"/>
</dbReference>
<feature type="compositionally biased region" description="Pro residues" evidence="19">
    <location>
        <begin position="511"/>
        <end position="523"/>
    </location>
</feature>
<evidence type="ECO:0000256" key="18">
    <source>
        <dbReference type="SAM" id="Coils"/>
    </source>
</evidence>
<organism evidence="21 22">
    <name type="scientific">Myotis brandtii</name>
    <name type="common">Brandt's bat</name>
    <dbReference type="NCBI Taxonomy" id="109478"/>
    <lineage>
        <taxon>Eukaryota</taxon>
        <taxon>Metazoa</taxon>
        <taxon>Chordata</taxon>
        <taxon>Craniata</taxon>
        <taxon>Vertebrata</taxon>
        <taxon>Euteleostomi</taxon>
        <taxon>Mammalia</taxon>
        <taxon>Eutheria</taxon>
        <taxon>Laurasiatheria</taxon>
        <taxon>Chiroptera</taxon>
        <taxon>Yangochiroptera</taxon>
        <taxon>Vespertilionidae</taxon>
        <taxon>Myotis</taxon>
    </lineage>
</organism>
<dbReference type="SMART" id="SM00220">
    <property type="entry name" value="S_TKc"/>
    <property type="match status" value="1"/>
</dbReference>
<evidence type="ECO:0000256" key="12">
    <source>
        <dbReference type="ARBA" id="ARBA00047899"/>
    </source>
</evidence>
<comment type="subunit">
    <text evidence="14">Interacts with WNK1 and WNK4.</text>
</comment>
<evidence type="ECO:0000256" key="3">
    <source>
        <dbReference type="ARBA" id="ARBA00012513"/>
    </source>
</evidence>
<dbReference type="InterPro" id="IPR050588">
    <property type="entry name" value="WNK_Ser-Thr_kinase"/>
</dbReference>
<feature type="domain" description="Protein kinase" evidence="20">
    <location>
        <begin position="143"/>
        <end position="398"/>
    </location>
</feature>
<keyword evidence="22" id="KW-1185">Reference proteome</keyword>
<dbReference type="GO" id="GO:0005524">
    <property type="term" value="F:ATP binding"/>
    <property type="evidence" value="ECO:0007669"/>
    <property type="project" value="UniProtKB-KW"/>
</dbReference>
<feature type="region of interest" description="Disordered" evidence="19">
    <location>
        <begin position="1791"/>
        <end position="1823"/>
    </location>
</feature>
<evidence type="ECO:0000256" key="2">
    <source>
        <dbReference type="ARBA" id="ARBA00004496"/>
    </source>
</evidence>
<dbReference type="GO" id="GO:0004674">
    <property type="term" value="F:protein serine/threonine kinase activity"/>
    <property type="evidence" value="ECO:0007669"/>
    <property type="project" value="UniProtKB-KW"/>
</dbReference>
<evidence type="ECO:0000313" key="22">
    <source>
        <dbReference type="Proteomes" id="UP000052978"/>
    </source>
</evidence>
<feature type="region of interest" description="Disordered" evidence="19">
    <location>
        <begin position="697"/>
        <end position="728"/>
    </location>
</feature>
<dbReference type="EMBL" id="KE161543">
    <property type="protein sequence ID" value="EPQ04394.1"/>
    <property type="molecule type" value="Genomic_DNA"/>
</dbReference>
<keyword evidence="8" id="KW-0547">Nucleotide-binding</keyword>
<feature type="region of interest" description="Disordered" evidence="19">
    <location>
        <begin position="1052"/>
        <end position="1079"/>
    </location>
</feature>
<dbReference type="FunFam" id="1.10.510.10:FF:000006">
    <property type="entry name" value="Serine/threonine-protein kinase WNK1 isoform 2"/>
    <property type="match status" value="1"/>
</dbReference>
<dbReference type="SUPFAM" id="SSF56112">
    <property type="entry name" value="Protein kinase-like (PK-like)"/>
    <property type="match status" value="1"/>
</dbReference>
<evidence type="ECO:0000256" key="11">
    <source>
        <dbReference type="ARBA" id="ARBA00022843"/>
    </source>
</evidence>
<feature type="region of interest" description="Disordered" evidence="19">
    <location>
        <begin position="871"/>
        <end position="902"/>
    </location>
</feature>
<feature type="compositionally biased region" description="Polar residues" evidence="19">
    <location>
        <begin position="1436"/>
        <end position="1447"/>
    </location>
</feature>
<feature type="region of interest" description="Disordered" evidence="19">
    <location>
        <begin position="1402"/>
        <end position="1447"/>
    </location>
</feature>
<feature type="compositionally biased region" description="Polar residues" evidence="19">
    <location>
        <begin position="871"/>
        <end position="885"/>
    </location>
</feature>
<comment type="catalytic activity">
    <reaction evidence="13">
        <text>L-seryl-[protein] + ATP = O-phospho-L-seryl-[protein] + ADP + H(+)</text>
        <dbReference type="Rhea" id="RHEA:17989"/>
        <dbReference type="Rhea" id="RHEA-COMP:9863"/>
        <dbReference type="Rhea" id="RHEA-COMP:11604"/>
        <dbReference type="ChEBI" id="CHEBI:15378"/>
        <dbReference type="ChEBI" id="CHEBI:29999"/>
        <dbReference type="ChEBI" id="CHEBI:30616"/>
        <dbReference type="ChEBI" id="CHEBI:83421"/>
        <dbReference type="ChEBI" id="CHEBI:456216"/>
        <dbReference type="EC" id="2.7.11.1"/>
    </reaction>
</comment>
<dbReference type="Pfam" id="PF12202">
    <property type="entry name" value="OSR1_C"/>
    <property type="match status" value="1"/>
</dbReference>
<dbReference type="Proteomes" id="UP000052978">
    <property type="component" value="Unassembled WGS sequence"/>
</dbReference>
<comment type="subcellular location">
    <subcellularLocation>
        <location evidence="2">Cytoplasm</location>
    </subcellularLocation>
</comment>
<evidence type="ECO:0000256" key="14">
    <source>
        <dbReference type="ARBA" id="ARBA00063874"/>
    </source>
</evidence>
<evidence type="ECO:0000256" key="15">
    <source>
        <dbReference type="ARBA" id="ARBA00071800"/>
    </source>
</evidence>
<keyword evidence="5" id="KW-0723">Serine/threonine-protein kinase</keyword>
<keyword evidence="6" id="KW-0597">Phosphoprotein</keyword>
<evidence type="ECO:0000256" key="1">
    <source>
        <dbReference type="ARBA" id="ARBA00001946"/>
    </source>
</evidence>
<feature type="region of interest" description="Disordered" evidence="19">
    <location>
        <begin position="1569"/>
        <end position="1667"/>
    </location>
</feature>
<feature type="region of interest" description="Disordered" evidence="19">
    <location>
        <begin position="67"/>
        <end position="88"/>
    </location>
</feature>
<dbReference type="GO" id="GO:0005737">
    <property type="term" value="C:cytoplasm"/>
    <property type="evidence" value="ECO:0007669"/>
    <property type="project" value="UniProtKB-SubCell"/>
</dbReference>
<dbReference type="Pfam" id="PF24889">
    <property type="entry name" value="CCTL2_WNK"/>
    <property type="match status" value="1"/>
</dbReference>
<dbReference type="PROSITE" id="PS00108">
    <property type="entry name" value="PROTEIN_KINASE_ST"/>
    <property type="match status" value="1"/>
</dbReference>
<evidence type="ECO:0000256" key="10">
    <source>
        <dbReference type="ARBA" id="ARBA00022840"/>
    </source>
</evidence>
<dbReference type="Gene3D" id="3.30.200.20">
    <property type="entry name" value="Phosphorylase Kinase, domain 1"/>
    <property type="match status" value="1"/>
</dbReference>
<feature type="compositionally biased region" description="Polar residues" evidence="19">
    <location>
        <begin position="827"/>
        <end position="856"/>
    </location>
</feature>
<evidence type="ECO:0000256" key="7">
    <source>
        <dbReference type="ARBA" id="ARBA00022679"/>
    </source>
</evidence>
<feature type="region of interest" description="Disordered" evidence="19">
    <location>
        <begin position="823"/>
        <end position="857"/>
    </location>
</feature>
<dbReference type="CDD" id="cd14031">
    <property type="entry name" value="STKc_WNK3"/>
    <property type="match status" value="1"/>
</dbReference>
<feature type="compositionally biased region" description="Polar residues" evidence="19">
    <location>
        <begin position="1806"/>
        <end position="1816"/>
    </location>
</feature>
<dbReference type="PANTHER" id="PTHR13902">
    <property type="entry name" value="SERINE/THREONINE-PROTEIN KINASE WNK WITH NO LYSINE -RELATED"/>
    <property type="match status" value="1"/>
</dbReference>
<dbReference type="PROSITE" id="PS50011">
    <property type="entry name" value="PROTEIN_KINASE_DOM"/>
    <property type="match status" value="1"/>
</dbReference>